<dbReference type="GeneID" id="8855602"/>
<dbReference type="NCBIfam" id="TIGR03182">
    <property type="entry name" value="PDH_E1_alph_y"/>
    <property type="match status" value="1"/>
</dbReference>
<keyword evidence="2 5" id="KW-0560">Oxidoreductase</keyword>
<dbReference type="SUPFAM" id="SSF52518">
    <property type="entry name" value="Thiamin diphosphate-binding fold (THDP-binding)"/>
    <property type="match status" value="1"/>
</dbReference>
<keyword evidence="8" id="KW-1185">Reference proteome</keyword>
<dbReference type="CDD" id="cd02000">
    <property type="entry name" value="TPP_E1_PDC_ADC_BCADC"/>
    <property type="match status" value="1"/>
</dbReference>
<reference evidence="7 8" key="1">
    <citation type="journal article" date="2010" name="Cell">
        <title>The genome of Naegleria gruberi illuminates early eukaryotic versatility.</title>
        <authorList>
            <person name="Fritz-Laylin L.K."/>
            <person name="Prochnik S.E."/>
            <person name="Ginger M.L."/>
            <person name="Dacks J.B."/>
            <person name="Carpenter M.L."/>
            <person name="Field M.C."/>
            <person name="Kuo A."/>
            <person name="Paredez A."/>
            <person name="Chapman J."/>
            <person name="Pham J."/>
            <person name="Shu S."/>
            <person name="Neupane R."/>
            <person name="Cipriano M."/>
            <person name="Mancuso J."/>
            <person name="Tu H."/>
            <person name="Salamov A."/>
            <person name="Lindquist E."/>
            <person name="Shapiro H."/>
            <person name="Lucas S."/>
            <person name="Grigoriev I.V."/>
            <person name="Cande W.Z."/>
            <person name="Fulton C."/>
            <person name="Rokhsar D.S."/>
            <person name="Dawson S.C."/>
        </authorList>
    </citation>
    <scope>NUCLEOTIDE SEQUENCE [LARGE SCALE GENOMIC DNA]</scope>
    <source>
        <strain evidence="7 8">NEG-M</strain>
    </source>
</reference>
<dbReference type="STRING" id="5762.D2VQJ9"/>
<evidence type="ECO:0000256" key="4">
    <source>
        <dbReference type="ARBA" id="ARBA00023317"/>
    </source>
</evidence>
<organism evidence="8">
    <name type="scientific">Naegleria gruberi</name>
    <name type="common">Amoeba</name>
    <dbReference type="NCBI Taxonomy" id="5762"/>
    <lineage>
        <taxon>Eukaryota</taxon>
        <taxon>Discoba</taxon>
        <taxon>Heterolobosea</taxon>
        <taxon>Tetramitia</taxon>
        <taxon>Eutetramitia</taxon>
        <taxon>Vahlkampfiidae</taxon>
        <taxon>Naegleria</taxon>
    </lineage>
</organism>
<dbReference type="RefSeq" id="XP_002673628.1">
    <property type="nucleotide sequence ID" value="XM_002673582.1"/>
</dbReference>
<dbReference type="EC" id="1.2.4.1" evidence="5"/>
<protein>
    <recommendedName>
        <fullName evidence="5">Pyruvate dehydrogenase E1 component subunit alpha</fullName>
        <ecNumber evidence="5">1.2.4.1</ecNumber>
    </recommendedName>
</protein>
<dbReference type="Proteomes" id="UP000006671">
    <property type="component" value="Unassembled WGS sequence"/>
</dbReference>
<accession>D2VQJ9</accession>
<dbReference type="InterPro" id="IPR017597">
    <property type="entry name" value="Pyrv_DH_E1_asu_subgrp-y"/>
</dbReference>
<dbReference type="InterPro" id="IPR050642">
    <property type="entry name" value="PDH_E1_Alpha_Subunit"/>
</dbReference>
<dbReference type="PANTHER" id="PTHR11516">
    <property type="entry name" value="PYRUVATE DEHYDROGENASE E1 COMPONENT, ALPHA SUBUNIT BACTERIAL AND ORGANELLAR"/>
    <property type="match status" value="1"/>
</dbReference>
<dbReference type="FunCoup" id="D2VQJ9">
    <property type="interactions" value="108"/>
</dbReference>
<feature type="domain" description="Dehydrogenase E1 component" evidence="6">
    <location>
        <begin position="81"/>
        <end position="382"/>
    </location>
</feature>
<dbReference type="Gene3D" id="3.40.50.970">
    <property type="match status" value="1"/>
</dbReference>
<proteinExistence type="predicted"/>
<dbReference type="FunFam" id="3.40.50.970:FF:000013">
    <property type="entry name" value="Pyruvate dehydrogenase E1 component subunit alpha"/>
    <property type="match status" value="1"/>
</dbReference>
<dbReference type="VEuPathDB" id="AmoebaDB:NAEGRDRAFT_56281"/>
<dbReference type="PANTHER" id="PTHR11516:SF60">
    <property type="entry name" value="PYRUVATE DEHYDROGENASE E1 COMPONENT SUBUNIT ALPHA"/>
    <property type="match status" value="1"/>
</dbReference>
<evidence type="ECO:0000256" key="3">
    <source>
        <dbReference type="ARBA" id="ARBA00023052"/>
    </source>
</evidence>
<dbReference type="InterPro" id="IPR029061">
    <property type="entry name" value="THDP-binding"/>
</dbReference>
<sequence length="411" mass="46344">MMKKIVSGTSASRRITSVETVKKMLFAQQSRFESKVYSFNIDKEKAFKFHLPTKHMEGINWEGPKSEVKLTKEELIAMYRMMALIRRFELVSDQQYKARNIRGFCHLYSGQEAICVGIEHATNRADSVITAYRDHGFQLCRGGSVESTMAEQLGRATGCSKGKGGSMHMYKIDQNFFGGNGIVGAQVPVGAGLAFAHSYLDRLNNKQTKDKNVTFALYGDGAANQGQIYEAFNMAKLWHIPVIFVCENNKYGMGTSMQRSSASTDYYTRGDFIPGIWVDGMDIIAVYEAARYAKEYSQQFGPIVLEPETYRYYGHSMSDPGISYRTRDEVNEVRNTRDPIARLKARMIEQGIATEDELKEIDNQVKEEVQQGTEKAIAAPLPPLHELVEDVMVGPHVVRGRTVDEMYSFSK</sequence>
<dbReference type="EMBL" id="GG738889">
    <property type="protein sequence ID" value="EFC40884.1"/>
    <property type="molecule type" value="Genomic_DNA"/>
</dbReference>
<keyword evidence="3 5" id="KW-0786">Thiamine pyrophosphate</keyword>
<evidence type="ECO:0000259" key="6">
    <source>
        <dbReference type="Pfam" id="PF00676"/>
    </source>
</evidence>
<dbReference type="GO" id="GO:0006086">
    <property type="term" value="P:pyruvate decarboxylation to acetyl-CoA"/>
    <property type="evidence" value="ECO:0007669"/>
    <property type="project" value="InterPro"/>
</dbReference>
<evidence type="ECO:0000256" key="1">
    <source>
        <dbReference type="ARBA" id="ARBA00001964"/>
    </source>
</evidence>
<keyword evidence="4 5" id="KW-0670">Pyruvate</keyword>
<dbReference type="eggNOG" id="KOG0225">
    <property type="taxonomic scope" value="Eukaryota"/>
</dbReference>
<dbReference type="OMA" id="LGYEMPC"/>
<dbReference type="InParanoid" id="D2VQJ9"/>
<evidence type="ECO:0000313" key="8">
    <source>
        <dbReference type="Proteomes" id="UP000006671"/>
    </source>
</evidence>
<dbReference type="OrthoDB" id="10256198at2759"/>
<comment type="cofactor">
    <cofactor evidence="1 5">
        <name>thiamine diphosphate</name>
        <dbReference type="ChEBI" id="CHEBI:58937"/>
    </cofactor>
</comment>
<comment type="function">
    <text evidence="5">The pyruvate dehydrogenase complex catalyzes the overall conversion of pyruvate to acetyl-CoA and CO(2).</text>
</comment>
<gene>
    <name evidence="7" type="ORF">NAEGRDRAFT_56281</name>
</gene>
<dbReference type="AlphaFoldDB" id="D2VQJ9"/>
<dbReference type="Pfam" id="PF00676">
    <property type="entry name" value="E1_dh"/>
    <property type="match status" value="1"/>
</dbReference>
<dbReference type="KEGG" id="ngr:NAEGRDRAFT_56281"/>
<evidence type="ECO:0000256" key="2">
    <source>
        <dbReference type="ARBA" id="ARBA00023002"/>
    </source>
</evidence>
<evidence type="ECO:0000313" key="7">
    <source>
        <dbReference type="EMBL" id="EFC40884.1"/>
    </source>
</evidence>
<dbReference type="GO" id="GO:0004739">
    <property type="term" value="F:pyruvate dehydrogenase (acetyl-transferring) activity"/>
    <property type="evidence" value="ECO:0007669"/>
    <property type="project" value="UniProtKB-UniRule"/>
</dbReference>
<name>D2VQJ9_NAEGR</name>
<evidence type="ECO:0000256" key="5">
    <source>
        <dbReference type="RuleBase" id="RU361139"/>
    </source>
</evidence>
<dbReference type="InterPro" id="IPR001017">
    <property type="entry name" value="DH_E1"/>
</dbReference>
<comment type="catalytic activity">
    <reaction evidence="5">
        <text>N(6)-[(R)-lipoyl]-L-lysyl-[protein] + pyruvate + H(+) = N(6)-[(R)-S(8)-acetyldihydrolipoyl]-L-lysyl-[protein] + CO2</text>
        <dbReference type="Rhea" id="RHEA:19189"/>
        <dbReference type="Rhea" id="RHEA-COMP:10474"/>
        <dbReference type="Rhea" id="RHEA-COMP:10478"/>
        <dbReference type="ChEBI" id="CHEBI:15361"/>
        <dbReference type="ChEBI" id="CHEBI:15378"/>
        <dbReference type="ChEBI" id="CHEBI:16526"/>
        <dbReference type="ChEBI" id="CHEBI:83099"/>
        <dbReference type="ChEBI" id="CHEBI:83111"/>
        <dbReference type="EC" id="1.2.4.1"/>
    </reaction>
</comment>